<comment type="caution">
    <text evidence="11">The sequence shown here is derived from an EMBL/GenBank/DDBJ whole genome shotgun (WGS) entry which is preliminary data.</text>
</comment>
<evidence type="ECO:0000256" key="5">
    <source>
        <dbReference type="ARBA" id="ARBA00022989"/>
    </source>
</evidence>
<evidence type="ECO:0000259" key="10">
    <source>
        <dbReference type="PROSITE" id="PS50929"/>
    </source>
</evidence>
<gene>
    <name evidence="11" type="ORF">GCM10009827_061780</name>
</gene>
<keyword evidence="3" id="KW-0547">Nucleotide-binding</keyword>
<dbReference type="InterPro" id="IPR027417">
    <property type="entry name" value="P-loop_NTPase"/>
</dbReference>
<dbReference type="PROSITE" id="PS50893">
    <property type="entry name" value="ABC_TRANSPORTER_2"/>
    <property type="match status" value="1"/>
</dbReference>
<dbReference type="Gene3D" id="1.20.1560.10">
    <property type="entry name" value="ABC transporter type 1, transmembrane domain"/>
    <property type="match status" value="1"/>
</dbReference>
<dbReference type="Pfam" id="PF00664">
    <property type="entry name" value="ABC_membrane"/>
    <property type="match status" value="1"/>
</dbReference>
<dbReference type="PROSITE" id="PS00211">
    <property type="entry name" value="ABC_TRANSPORTER_1"/>
    <property type="match status" value="1"/>
</dbReference>
<evidence type="ECO:0000256" key="3">
    <source>
        <dbReference type="ARBA" id="ARBA00022741"/>
    </source>
</evidence>
<feature type="transmembrane region" description="Helical" evidence="8">
    <location>
        <begin position="330"/>
        <end position="356"/>
    </location>
</feature>
<dbReference type="Pfam" id="PF00005">
    <property type="entry name" value="ABC_tran"/>
    <property type="match status" value="1"/>
</dbReference>
<name>A0ABP4M3G6_9ACTN</name>
<feature type="region of interest" description="Disordered" evidence="7">
    <location>
        <begin position="1"/>
        <end position="78"/>
    </location>
</feature>
<reference evidence="12" key="1">
    <citation type="journal article" date="2019" name="Int. J. Syst. Evol. Microbiol.">
        <title>The Global Catalogue of Microorganisms (GCM) 10K type strain sequencing project: providing services to taxonomists for standard genome sequencing and annotation.</title>
        <authorList>
            <consortium name="The Broad Institute Genomics Platform"/>
            <consortium name="The Broad Institute Genome Sequencing Center for Infectious Disease"/>
            <person name="Wu L."/>
            <person name="Ma J."/>
        </authorList>
    </citation>
    <scope>NUCLEOTIDE SEQUENCE [LARGE SCALE GENOMIC DNA]</scope>
    <source>
        <strain evidence="12">JCM 15933</strain>
    </source>
</reference>
<keyword evidence="4" id="KW-0067">ATP-binding</keyword>
<comment type="subcellular location">
    <subcellularLocation>
        <location evidence="1">Cell membrane</location>
        <topology evidence="1">Multi-pass membrane protein</topology>
    </subcellularLocation>
</comment>
<feature type="transmembrane region" description="Helical" evidence="8">
    <location>
        <begin position="226"/>
        <end position="248"/>
    </location>
</feature>
<evidence type="ECO:0000313" key="12">
    <source>
        <dbReference type="Proteomes" id="UP001501470"/>
    </source>
</evidence>
<dbReference type="Gene3D" id="3.40.50.300">
    <property type="entry name" value="P-loop containing nucleotide triphosphate hydrolases"/>
    <property type="match status" value="1"/>
</dbReference>
<dbReference type="InterPro" id="IPR039421">
    <property type="entry name" value="Type_1_exporter"/>
</dbReference>
<dbReference type="InterPro" id="IPR014223">
    <property type="entry name" value="ABC_CydC/D"/>
</dbReference>
<evidence type="ECO:0000256" key="1">
    <source>
        <dbReference type="ARBA" id="ARBA00004651"/>
    </source>
</evidence>
<evidence type="ECO:0000259" key="9">
    <source>
        <dbReference type="PROSITE" id="PS50893"/>
    </source>
</evidence>
<evidence type="ECO:0000256" key="8">
    <source>
        <dbReference type="SAM" id="Phobius"/>
    </source>
</evidence>
<dbReference type="SUPFAM" id="SSF52540">
    <property type="entry name" value="P-loop containing nucleoside triphosphate hydrolases"/>
    <property type="match status" value="1"/>
</dbReference>
<organism evidence="11 12">
    <name type="scientific">Dactylosporangium maewongense</name>
    <dbReference type="NCBI Taxonomy" id="634393"/>
    <lineage>
        <taxon>Bacteria</taxon>
        <taxon>Bacillati</taxon>
        <taxon>Actinomycetota</taxon>
        <taxon>Actinomycetes</taxon>
        <taxon>Micromonosporales</taxon>
        <taxon>Micromonosporaceae</taxon>
        <taxon>Dactylosporangium</taxon>
    </lineage>
</organism>
<feature type="transmembrane region" description="Helical" evidence="8">
    <location>
        <begin position="254"/>
        <end position="274"/>
    </location>
</feature>
<proteinExistence type="predicted"/>
<accession>A0ABP4M3G6</accession>
<keyword evidence="12" id="KW-1185">Reference proteome</keyword>
<keyword evidence="2 8" id="KW-0812">Transmembrane</keyword>
<feature type="domain" description="ABC transmembrane type-1" evidence="10">
    <location>
        <begin position="112"/>
        <end position="395"/>
    </location>
</feature>
<dbReference type="InterPro" id="IPR036640">
    <property type="entry name" value="ABC1_TM_sf"/>
</dbReference>
<protein>
    <submittedName>
        <fullName evidence="11">Uncharacterized protein</fullName>
    </submittedName>
</protein>
<feature type="transmembrane region" description="Helical" evidence="8">
    <location>
        <begin position="111"/>
        <end position="136"/>
    </location>
</feature>
<evidence type="ECO:0000313" key="11">
    <source>
        <dbReference type="EMBL" id="GAA1535195.1"/>
    </source>
</evidence>
<dbReference type="InterPro" id="IPR011527">
    <property type="entry name" value="ABC1_TM_dom"/>
</dbReference>
<dbReference type="PROSITE" id="PS50929">
    <property type="entry name" value="ABC_TM1F"/>
    <property type="match status" value="1"/>
</dbReference>
<feature type="domain" description="ABC transporter" evidence="9">
    <location>
        <begin position="429"/>
        <end position="646"/>
    </location>
</feature>
<dbReference type="InterPro" id="IPR003439">
    <property type="entry name" value="ABC_transporter-like_ATP-bd"/>
</dbReference>
<feature type="transmembrane region" description="Helical" evidence="8">
    <location>
        <begin position="368"/>
        <end position="390"/>
    </location>
</feature>
<dbReference type="PANTHER" id="PTHR24221">
    <property type="entry name" value="ATP-BINDING CASSETTE SUB-FAMILY B"/>
    <property type="match status" value="1"/>
</dbReference>
<dbReference type="RefSeq" id="WP_344505831.1">
    <property type="nucleotide sequence ID" value="NZ_BAAAQD010000013.1"/>
</dbReference>
<feature type="compositionally biased region" description="Basic and acidic residues" evidence="7">
    <location>
        <begin position="36"/>
        <end position="55"/>
    </location>
</feature>
<dbReference type="SMART" id="SM00382">
    <property type="entry name" value="AAA"/>
    <property type="match status" value="1"/>
</dbReference>
<keyword evidence="5 8" id="KW-1133">Transmembrane helix</keyword>
<evidence type="ECO:0000256" key="6">
    <source>
        <dbReference type="ARBA" id="ARBA00023136"/>
    </source>
</evidence>
<dbReference type="NCBIfam" id="TIGR02868">
    <property type="entry name" value="CydC"/>
    <property type="match status" value="1"/>
</dbReference>
<evidence type="ECO:0000256" key="7">
    <source>
        <dbReference type="SAM" id="MobiDB-lite"/>
    </source>
</evidence>
<dbReference type="EMBL" id="BAAAQD010000013">
    <property type="protein sequence ID" value="GAA1535195.1"/>
    <property type="molecule type" value="Genomic_DNA"/>
</dbReference>
<dbReference type="SUPFAM" id="SSF90123">
    <property type="entry name" value="ABC transporter transmembrane region"/>
    <property type="match status" value="1"/>
</dbReference>
<evidence type="ECO:0000256" key="4">
    <source>
        <dbReference type="ARBA" id="ARBA00022840"/>
    </source>
</evidence>
<dbReference type="InterPro" id="IPR003593">
    <property type="entry name" value="AAA+_ATPase"/>
</dbReference>
<evidence type="ECO:0000256" key="2">
    <source>
        <dbReference type="ARBA" id="ARBA00022692"/>
    </source>
</evidence>
<keyword evidence="6 8" id="KW-0472">Membrane</keyword>
<feature type="compositionally biased region" description="Low complexity" evidence="7">
    <location>
        <begin position="69"/>
        <end position="78"/>
    </location>
</feature>
<dbReference type="PANTHER" id="PTHR24221:SF653">
    <property type="entry name" value="TRANSPORT ATP-BINDING PROTEIN CYDC"/>
    <property type="match status" value="1"/>
</dbReference>
<sequence>MSVTDHAARPNGPSTSPTKNGDMIPDHNHGAPAESTRTHDRPVHAATRPRDDRARAAGQPPLERGVDGVPGAASRGRGVAGAVGRERAVDGRGVGVVRGVLRLCRPAAGQLALALIAGVGAAGAGVGLMATSAWLISRAAQHPPVLHLMVAIVAVRAFGIGRGVLRYVERVTGHDAAFRVLGGLRVQAYRRLERLAPAGIAAFRRGDLVARLVDDVESVLDVIARVLLPIAVAAVTGAATVLLVGGLLPVAGAVLAAGLLVVAVGVPVLQSAAVRRADARLAPLRGALAAGTVDLMEGLPELIAHGAAGDALAALDRTDRQLLTAARRSSAAAGLSAAVTALCTGLSVLAGLAAGAVAVRAGTLPGELLAVVVLTPLAVFETVGTIPAAAQRLAAARAALGRLAEIAAAADPAPDPIEPAPLPAGPPTVRLEGVSAGWTPGQVVVRDVSLTLRPGRRVALVGPSGAGKSTVAALLLRWLDPVAGRVTLNDVDVRDLRSDDLRRVVGYLGDDAYLFDTTIEANLRIGRPGATQAALETALTAARLLDWVRTLPAGLDTPVGEHGVTLSGGQRRRLALARALLADFPVLILDEPTEHLDEATAAALTRDLLTATGDRAVLLITHRTDLLTDVDEVVNLAPPHRNDAHLPGRKGD</sequence>
<feature type="transmembrane region" description="Helical" evidence="8">
    <location>
        <begin position="148"/>
        <end position="165"/>
    </location>
</feature>
<dbReference type="Proteomes" id="UP001501470">
    <property type="component" value="Unassembled WGS sequence"/>
</dbReference>
<dbReference type="InterPro" id="IPR017871">
    <property type="entry name" value="ABC_transporter-like_CS"/>
</dbReference>